<protein>
    <recommendedName>
        <fullName evidence="8">Inositol oxygenase</fullName>
    </recommendedName>
</protein>
<sequence length="256" mass="30512">MSGLRKYEIDTPQYKFYKEMHEKVDLDYTLKMRKKYSKYDKCKMSIKKALSMMDDFIDPSDPDLDVPNSIHAYQTAERARKRYPEDKELQIAALIHDLGKVLFSYGEPNYSVVGDTYVVGCKFPDTIVYPETMENNPDYFKYHDKCIYEKNCGLENLVITFGHDEYLYGVLKHNKDLHKMTDRTMNMIRYHSLYPWHTGGSYDDFMKKGDEFILKDVLEFNSFDLYSKEDPIEITQSVKDYYDTLLDEYFFGEMEW</sequence>
<dbReference type="InterPro" id="IPR007828">
    <property type="entry name" value="Inositol_oxygenase"/>
</dbReference>
<dbReference type="GO" id="GO:0019310">
    <property type="term" value="P:inositol catabolic process"/>
    <property type="evidence" value="ECO:0007669"/>
    <property type="project" value="InterPro"/>
</dbReference>
<evidence type="ECO:0000256" key="1">
    <source>
        <dbReference type="ARBA" id="ARBA00001962"/>
    </source>
</evidence>
<dbReference type="GO" id="GO:0005737">
    <property type="term" value="C:cytoplasm"/>
    <property type="evidence" value="ECO:0007669"/>
    <property type="project" value="UniProtKB-SubCell"/>
</dbReference>
<keyword evidence="3" id="KW-0963">Cytoplasm</keyword>
<reference evidence="7" key="1">
    <citation type="journal article" date="2020" name="Nature">
        <title>Giant virus diversity and host interactions through global metagenomics.</title>
        <authorList>
            <person name="Schulz F."/>
            <person name="Roux S."/>
            <person name="Paez-Espino D."/>
            <person name="Jungbluth S."/>
            <person name="Walsh D.A."/>
            <person name="Denef V.J."/>
            <person name="McMahon K.D."/>
            <person name="Konstantinidis K.T."/>
            <person name="Eloe-Fadrosh E.A."/>
            <person name="Kyrpides N.C."/>
            <person name="Woyke T."/>
        </authorList>
    </citation>
    <scope>NUCLEOTIDE SEQUENCE</scope>
    <source>
        <strain evidence="7">GVMAG-S-ERX556126-94</strain>
    </source>
</reference>
<organism evidence="7">
    <name type="scientific">viral metagenome</name>
    <dbReference type="NCBI Taxonomy" id="1070528"/>
    <lineage>
        <taxon>unclassified sequences</taxon>
        <taxon>metagenomes</taxon>
        <taxon>organismal metagenomes</taxon>
    </lineage>
</organism>
<evidence type="ECO:0008006" key="8">
    <source>
        <dbReference type="Google" id="ProtNLM"/>
    </source>
</evidence>
<dbReference type="GO" id="GO:0005506">
    <property type="term" value="F:iron ion binding"/>
    <property type="evidence" value="ECO:0007669"/>
    <property type="project" value="InterPro"/>
</dbReference>
<accession>A0A6C0FKB0</accession>
<comment type="subcellular location">
    <subcellularLocation>
        <location evidence="2">Cytoplasm</location>
    </subcellularLocation>
</comment>
<evidence type="ECO:0000256" key="6">
    <source>
        <dbReference type="ARBA" id="ARBA00023004"/>
    </source>
</evidence>
<dbReference type="SUPFAM" id="SSF109604">
    <property type="entry name" value="HD-domain/PDEase-like"/>
    <property type="match status" value="1"/>
</dbReference>
<proteinExistence type="predicted"/>
<name>A0A6C0FKB0_9ZZZZ</name>
<comment type="cofactor">
    <cofactor evidence="1">
        <name>Fe cation</name>
        <dbReference type="ChEBI" id="CHEBI:24875"/>
    </cofactor>
</comment>
<dbReference type="AlphaFoldDB" id="A0A6C0FKB0"/>
<evidence type="ECO:0000256" key="3">
    <source>
        <dbReference type="ARBA" id="ARBA00022490"/>
    </source>
</evidence>
<keyword evidence="6" id="KW-0408">Iron</keyword>
<dbReference type="PANTHER" id="PTHR12588:SF0">
    <property type="entry name" value="INOSITOL OXYGENASE"/>
    <property type="match status" value="1"/>
</dbReference>
<evidence type="ECO:0000313" key="7">
    <source>
        <dbReference type="EMBL" id="QHT39005.1"/>
    </source>
</evidence>
<dbReference type="Gene3D" id="1.10.3210.10">
    <property type="entry name" value="Hypothetical protein af1432"/>
    <property type="match status" value="1"/>
</dbReference>
<keyword evidence="4" id="KW-0479">Metal-binding</keyword>
<evidence type="ECO:0000256" key="5">
    <source>
        <dbReference type="ARBA" id="ARBA00023002"/>
    </source>
</evidence>
<evidence type="ECO:0000256" key="2">
    <source>
        <dbReference type="ARBA" id="ARBA00004496"/>
    </source>
</evidence>
<evidence type="ECO:0000256" key="4">
    <source>
        <dbReference type="ARBA" id="ARBA00022723"/>
    </source>
</evidence>
<dbReference type="PANTHER" id="PTHR12588">
    <property type="entry name" value="MYOINOSITOL OXYGENASE"/>
    <property type="match status" value="1"/>
</dbReference>
<dbReference type="GO" id="GO:0050113">
    <property type="term" value="F:inositol oxygenase activity"/>
    <property type="evidence" value="ECO:0007669"/>
    <property type="project" value="InterPro"/>
</dbReference>
<dbReference type="Pfam" id="PF05153">
    <property type="entry name" value="MIOX"/>
    <property type="match status" value="1"/>
</dbReference>
<dbReference type="EMBL" id="MN738838">
    <property type="protein sequence ID" value="QHT39005.1"/>
    <property type="molecule type" value="Genomic_DNA"/>
</dbReference>
<keyword evidence="5" id="KW-0560">Oxidoreductase</keyword>